<organism evidence="2 3">
    <name type="scientific">Liquidambar formosana</name>
    <name type="common">Formosan gum</name>
    <dbReference type="NCBI Taxonomy" id="63359"/>
    <lineage>
        <taxon>Eukaryota</taxon>
        <taxon>Viridiplantae</taxon>
        <taxon>Streptophyta</taxon>
        <taxon>Embryophyta</taxon>
        <taxon>Tracheophyta</taxon>
        <taxon>Spermatophyta</taxon>
        <taxon>Magnoliopsida</taxon>
        <taxon>eudicotyledons</taxon>
        <taxon>Gunneridae</taxon>
        <taxon>Pentapetalae</taxon>
        <taxon>Saxifragales</taxon>
        <taxon>Altingiaceae</taxon>
        <taxon>Liquidambar</taxon>
    </lineage>
</organism>
<accession>A0AAP0NJ01</accession>
<feature type="region of interest" description="Disordered" evidence="1">
    <location>
        <begin position="89"/>
        <end position="113"/>
    </location>
</feature>
<dbReference type="PANTHER" id="PTHR46412:SF9">
    <property type="entry name" value="TRANSCRIPTION FACTOR BIM3"/>
    <property type="match status" value="1"/>
</dbReference>
<evidence type="ECO:0000256" key="1">
    <source>
        <dbReference type="SAM" id="MobiDB-lite"/>
    </source>
</evidence>
<comment type="caution">
    <text evidence="2">The sequence shown here is derived from an EMBL/GenBank/DDBJ whole genome shotgun (WGS) entry which is preliminary data.</text>
</comment>
<proteinExistence type="predicted"/>
<evidence type="ECO:0000313" key="3">
    <source>
        <dbReference type="Proteomes" id="UP001415857"/>
    </source>
</evidence>
<name>A0AAP0NJ01_LIQFO</name>
<reference evidence="2 3" key="1">
    <citation type="journal article" date="2024" name="Plant J.">
        <title>Genome sequences and population genomics reveal climatic adaptation and genomic divergence between two closely related sweetgum species.</title>
        <authorList>
            <person name="Xu W.Q."/>
            <person name="Ren C.Q."/>
            <person name="Zhang X.Y."/>
            <person name="Comes H.P."/>
            <person name="Liu X.H."/>
            <person name="Li Y.G."/>
            <person name="Kettle C.J."/>
            <person name="Jalonen R."/>
            <person name="Gaisberger H."/>
            <person name="Ma Y.Z."/>
            <person name="Qiu Y.X."/>
        </authorList>
    </citation>
    <scope>NUCLEOTIDE SEQUENCE [LARGE SCALE GENOMIC DNA]</scope>
    <source>
        <strain evidence="2">Hangzhou</strain>
    </source>
</reference>
<dbReference type="GO" id="GO:0046983">
    <property type="term" value="F:protein dimerization activity"/>
    <property type="evidence" value="ECO:0007669"/>
    <property type="project" value="InterPro"/>
</dbReference>
<dbReference type="GO" id="GO:0006351">
    <property type="term" value="P:DNA-templated transcription"/>
    <property type="evidence" value="ECO:0007669"/>
    <property type="project" value="InterPro"/>
</dbReference>
<dbReference type="GO" id="GO:0003700">
    <property type="term" value="F:DNA-binding transcription factor activity"/>
    <property type="evidence" value="ECO:0007669"/>
    <property type="project" value="InterPro"/>
</dbReference>
<keyword evidence="3" id="KW-1185">Reference proteome</keyword>
<dbReference type="PANTHER" id="PTHR46412">
    <property type="entry name" value="BES1-INTERACTING MYC-LIKE PROTEIN"/>
    <property type="match status" value="1"/>
</dbReference>
<dbReference type="EMBL" id="JBBPBK010000013">
    <property type="protein sequence ID" value="KAK9272891.1"/>
    <property type="molecule type" value="Genomic_DNA"/>
</dbReference>
<gene>
    <name evidence="2" type="ORF">L1049_003270</name>
</gene>
<dbReference type="AlphaFoldDB" id="A0AAP0NJ01"/>
<sequence length="136" mass="14779">MDLFLMLRTWLPSQNPNCGTARACTTECAVPSNTPNKQEELTIESGTDSISSAYSQGLLNTLTLALQSSGVDLSQASISVQFDIRKRENSGLTATTSSAKNHENPSPTNQAMAHSEVGIFYEDSDQAHKRLRTEKS</sequence>
<evidence type="ECO:0000313" key="2">
    <source>
        <dbReference type="EMBL" id="KAK9272891.1"/>
    </source>
</evidence>
<dbReference type="InterPro" id="IPR044295">
    <property type="entry name" value="BIM1/2/3"/>
</dbReference>
<dbReference type="Proteomes" id="UP001415857">
    <property type="component" value="Unassembled WGS sequence"/>
</dbReference>
<feature type="compositionally biased region" description="Polar residues" evidence="1">
    <location>
        <begin position="90"/>
        <end position="112"/>
    </location>
</feature>
<protein>
    <submittedName>
        <fullName evidence="2">Uncharacterized protein</fullName>
    </submittedName>
</protein>